<reference evidence="1" key="1">
    <citation type="journal article" date="2019" name="bioRxiv">
        <title>The Genome of the Zebra Mussel, Dreissena polymorpha: A Resource for Invasive Species Research.</title>
        <authorList>
            <person name="McCartney M.A."/>
            <person name="Auch B."/>
            <person name="Kono T."/>
            <person name="Mallez S."/>
            <person name="Zhang Y."/>
            <person name="Obille A."/>
            <person name="Becker A."/>
            <person name="Abrahante J.E."/>
            <person name="Garbe J."/>
            <person name="Badalamenti J.P."/>
            <person name="Herman A."/>
            <person name="Mangelson H."/>
            <person name="Liachko I."/>
            <person name="Sullivan S."/>
            <person name="Sone E.D."/>
            <person name="Koren S."/>
            <person name="Silverstein K.A.T."/>
            <person name="Beckman K.B."/>
            <person name="Gohl D.M."/>
        </authorList>
    </citation>
    <scope>NUCLEOTIDE SEQUENCE</scope>
    <source>
        <strain evidence="1">Duluth1</strain>
        <tissue evidence="1">Whole animal</tissue>
    </source>
</reference>
<accession>A0A9D4RLH2</accession>
<name>A0A9D4RLH2_DREPO</name>
<evidence type="ECO:0000313" key="2">
    <source>
        <dbReference type="Proteomes" id="UP000828390"/>
    </source>
</evidence>
<comment type="caution">
    <text evidence="1">The sequence shown here is derived from an EMBL/GenBank/DDBJ whole genome shotgun (WGS) entry which is preliminary data.</text>
</comment>
<proteinExistence type="predicted"/>
<keyword evidence="2" id="KW-1185">Reference proteome</keyword>
<gene>
    <name evidence="1" type="ORF">DPMN_033957</name>
</gene>
<evidence type="ECO:0000313" key="1">
    <source>
        <dbReference type="EMBL" id="KAH3870767.1"/>
    </source>
</evidence>
<sequence length="151" mass="17592">MHEEIDAVRLRQDVIKKVFSNNSDFRPSSDRVPFADNRPLLAGPANQELQHRPPFQASEKALKKIHGDLLSEKRSTVVCCQRKRSTVICYEMFKYDTLLSRKKIHGYLLSEERSTVICYKVFKYDTLLSRKKIHGDLYPDVSDLMRCCLRA</sequence>
<protein>
    <submittedName>
        <fullName evidence="1">Uncharacterized protein</fullName>
    </submittedName>
</protein>
<dbReference type="EMBL" id="JAIWYP010000002">
    <property type="protein sequence ID" value="KAH3870767.1"/>
    <property type="molecule type" value="Genomic_DNA"/>
</dbReference>
<organism evidence="1 2">
    <name type="scientific">Dreissena polymorpha</name>
    <name type="common">Zebra mussel</name>
    <name type="synonym">Mytilus polymorpha</name>
    <dbReference type="NCBI Taxonomy" id="45954"/>
    <lineage>
        <taxon>Eukaryota</taxon>
        <taxon>Metazoa</taxon>
        <taxon>Spiralia</taxon>
        <taxon>Lophotrochozoa</taxon>
        <taxon>Mollusca</taxon>
        <taxon>Bivalvia</taxon>
        <taxon>Autobranchia</taxon>
        <taxon>Heteroconchia</taxon>
        <taxon>Euheterodonta</taxon>
        <taxon>Imparidentia</taxon>
        <taxon>Neoheterodontei</taxon>
        <taxon>Myida</taxon>
        <taxon>Dreissenoidea</taxon>
        <taxon>Dreissenidae</taxon>
        <taxon>Dreissena</taxon>
    </lineage>
</organism>
<dbReference type="AlphaFoldDB" id="A0A9D4RLH2"/>
<dbReference type="Proteomes" id="UP000828390">
    <property type="component" value="Unassembled WGS sequence"/>
</dbReference>
<reference evidence="1" key="2">
    <citation type="submission" date="2020-11" db="EMBL/GenBank/DDBJ databases">
        <authorList>
            <person name="McCartney M.A."/>
            <person name="Auch B."/>
            <person name="Kono T."/>
            <person name="Mallez S."/>
            <person name="Becker A."/>
            <person name="Gohl D.M."/>
            <person name="Silverstein K.A.T."/>
            <person name="Koren S."/>
            <person name="Bechman K.B."/>
            <person name="Herman A."/>
            <person name="Abrahante J.E."/>
            <person name="Garbe J."/>
        </authorList>
    </citation>
    <scope>NUCLEOTIDE SEQUENCE</scope>
    <source>
        <strain evidence="1">Duluth1</strain>
        <tissue evidence="1">Whole animal</tissue>
    </source>
</reference>